<name>A0A086QM05_TOXGO</name>
<accession>A0A086QM05</accession>
<dbReference type="AlphaFoldDB" id="A0A086QM05"/>
<evidence type="ECO:0000313" key="3">
    <source>
        <dbReference type="Proteomes" id="UP000028821"/>
    </source>
</evidence>
<dbReference type="Proteomes" id="UP000028821">
    <property type="component" value="Unassembled WGS sequence"/>
</dbReference>
<sequence>MDRNAGSSEEHDQKIKIEEVRGKTRKGVSAMLDLERTGKRRRTRENKRQENSSLVESRETLRSVSSREANGERRRRRRAAAEAKEKIASANKEAPLRQRKKNVKEAKAEGRRSPPSKKGQGRERQGSNE</sequence>
<dbReference type="VEuPathDB" id="ToxoDB:TGMAS_414600"/>
<feature type="compositionally biased region" description="Basic and acidic residues" evidence="1">
    <location>
        <begin position="1"/>
        <end position="22"/>
    </location>
</feature>
<organism evidence="2 3">
    <name type="scientific">Toxoplasma gondii MAS</name>
    <dbReference type="NCBI Taxonomy" id="943118"/>
    <lineage>
        <taxon>Eukaryota</taxon>
        <taxon>Sar</taxon>
        <taxon>Alveolata</taxon>
        <taxon>Apicomplexa</taxon>
        <taxon>Conoidasida</taxon>
        <taxon>Coccidia</taxon>
        <taxon>Eucoccidiorida</taxon>
        <taxon>Eimeriorina</taxon>
        <taxon>Sarcocystidae</taxon>
        <taxon>Toxoplasma</taxon>
    </lineage>
</organism>
<feature type="compositionally biased region" description="Basic and acidic residues" evidence="1">
    <location>
        <begin position="103"/>
        <end position="112"/>
    </location>
</feature>
<protein>
    <submittedName>
        <fullName evidence="2">Uncharacterized protein</fullName>
    </submittedName>
</protein>
<reference evidence="2 3" key="1">
    <citation type="submission" date="2014-04" db="EMBL/GenBank/DDBJ databases">
        <authorList>
            <person name="Sibley D."/>
            <person name="Venepally P."/>
            <person name="Karamycheva S."/>
            <person name="Hadjithomas M."/>
            <person name="Khan A."/>
            <person name="Brunk B."/>
            <person name="Roos D."/>
            <person name="Caler E."/>
            <person name="Lorenzi H."/>
        </authorList>
    </citation>
    <scope>NUCLEOTIDE SEQUENCE [LARGE SCALE GENOMIC DNA]</scope>
    <source>
        <strain evidence="2 3">MAS</strain>
    </source>
</reference>
<feature type="compositionally biased region" description="Basic and acidic residues" evidence="1">
    <location>
        <begin position="120"/>
        <end position="129"/>
    </location>
</feature>
<evidence type="ECO:0000256" key="1">
    <source>
        <dbReference type="SAM" id="MobiDB-lite"/>
    </source>
</evidence>
<proteinExistence type="predicted"/>
<feature type="compositionally biased region" description="Basic and acidic residues" evidence="1">
    <location>
        <begin position="46"/>
        <end position="61"/>
    </location>
</feature>
<dbReference type="EMBL" id="AEXC02001376">
    <property type="protein sequence ID" value="KFH13637.1"/>
    <property type="molecule type" value="Genomic_DNA"/>
</dbReference>
<evidence type="ECO:0000313" key="2">
    <source>
        <dbReference type="EMBL" id="KFH13637.1"/>
    </source>
</evidence>
<feature type="region of interest" description="Disordered" evidence="1">
    <location>
        <begin position="1"/>
        <end position="129"/>
    </location>
</feature>
<gene>
    <name evidence="2" type="ORF">TGMAS_414600</name>
</gene>
<comment type="caution">
    <text evidence="2">The sequence shown here is derived from an EMBL/GenBank/DDBJ whole genome shotgun (WGS) entry which is preliminary data.</text>
</comment>